<reference evidence="1 2" key="1">
    <citation type="journal article" date="2019" name="Nat. Plants">
        <title>Stout camphor tree genome fills gaps in understanding of flowering plant genome evolution.</title>
        <authorList>
            <person name="Chaw S.M."/>
            <person name="Liu Y.C."/>
            <person name="Wu Y.W."/>
            <person name="Wang H.Y."/>
            <person name="Lin C.I."/>
            <person name="Wu C.S."/>
            <person name="Ke H.M."/>
            <person name="Chang L.Y."/>
            <person name="Hsu C.Y."/>
            <person name="Yang H.T."/>
            <person name="Sudianto E."/>
            <person name="Hsu M.H."/>
            <person name="Wu K.P."/>
            <person name="Wang L.N."/>
            <person name="Leebens-Mack J.H."/>
            <person name="Tsai I.J."/>
        </authorList>
    </citation>
    <scope>NUCLEOTIDE SEQUENCE [LARGE SCALE GENOMIC DNA]</scope>
    <source>
        <strain evidence="2">cv. Chaw 1501</strain>
        <tissue evidence="1">Young leaves</tissue>
    </source>
</reference>
<dbReference type="PANTHER" id="PTHR31569:SF4">
    <property type="entry name" value="SWIM-TYPE DOMAIN-CONTAINING PROTEIN"/>
    <property type="match status" value="1"/>
</dbReference>
<dbReference type="GO" id="GO:0000981">
    <property type="term" value="F:DNA-binding transcription factor activity, RNA polymerase II-specific"/>
    <property type="evidence" value="ECO:0007669"/>
    <property type="project" value="InterPro"/>
</dbReference>
<dbReference type="OrthoDB" id="1923014at2759"/>
<dbReference type="PANTHER" id="PTHR31569">
    <property type="entry name" value="SWIM-TYPE DOMAIN-CONTAINING PROTEIN"/>
    <property type="match status" value="1"/>
</dbReference>
<dbReference type="GO" id="GO:0016874">
    <property type="term" value="F:ligase activity"/>
    <property type="evidence" value="ECO:0007669"/>
    <property type="project" value="UniProtKB-KW"/>
</dbReference>
<comment type="caution">
    <text evidence="1">The sequence shown here is derived from an EMBL/GenBank/DDBJ whole genome shotgun (WGS) entry which is preliminary data.</text>
</comment>
<name>A0A3S3NHB9_9MAGN</name>
<dbReference type="EMBL" id="QPKB01000003">
    <property type="protein sequence ID" value="RWR79687.1"/>
    <property type="molecule type" value="Genomic_DNA"/>
</dbReference>
<gene>
    <name evidence="1" type="ORF">CKAN_00827900</name>
</gene>
<dbReference type="InterPro" id="IPR052579">
    <property type="entry name" value="Zinc_finger_SWIM"/>
</dbReference>
<dbReference type="GO" id="GO:0045944">
    <property type="term" value="P:positive regulation of transcription by RNA polymerase II"/>
    <property type="evidence" value="ECO:0007669"/>
    <property type="project" value="InterPro"/>
</dbReference>
<evidence type="ECO:0000313" key="2">
    <source>
        <dbReference type="Proteomes" id="UP000283530"/>
    </source>
</evidence>
<dbReference type="InterPro" id="IPR014842">
    <property type="entry name" value="AFT"/>
</dbReference>
<accession>A0A3S3NHB9</accession>
<organism evidence="1 2">
    <name type="scientific">Cinnamomum micranthum f. kanehirae</name>
    <dbReference type="NCBI Taxonomy" id="337451"/>
    <lineage>
        <taxon>Eukaryota</taxon>
        <taxon>Viridiplantae</taxon>
        <taxon>Streptophyta</taxon>
        <taxon>Embryophyta</taxon>
        <taxon>Tracheophyta</taxon>
        <taxon>Spermatophyta</taxon>
        <taxon>Magnoliopsida</taxon>
        <taxon>Magnoliidae</taxon>
        <taxon>Laurales</taxon>
        <taxon>Lauraceae</taxon>
        <taxon>Cinnamomum</taxon>
    </lineage>
</organism>
<dbReference type="Pfam" id="PF08731">
    <property type="entry name" value="AFT"/>
    <property type="match status" value="1"/>
</dbReference>
<proteinExistence type="predicted"/>
<keyword evidence="1" id="KW-0436">Ligase</keyword>
<sequence length="137" mass="15567">MDYTNEFITQEIFHRRDSLISWARGVVRKNSFVIVIKVSNAAQVGVKARVLLACERSGQYRHEQGQKQKRIKQIGLKKCGCPFALRGKKLESNDDWMLEVVCGMHNHSASEHLEGHSFAGRLSDEETFFHSMATSSV</sequence>
<keyword evidence="2" id="KW-1185">Reference proteome</keyword>
<protein>
    <submittedName>
        <fullName evidence="1">2-succinylbenzoate--CoA ligase, chloroplastic/peroxisomal isoform X2</fullName>
    </submittedName>
</protein>
<evidence type="ECO:0000313" key="1">
    <source>
        <dbReference type="EMBL" id="RWR79687.1"/>
    </source>
</evidence>
<dbReference type="GO" id="GO:0010106">
    <property type="term" value="P:cellular response to iron ion starvation"/>
    <property type="evidence" value="ECO:0007669"/>
    <property type="project" value="InterPro"/>
</dbReference>
<dbReference type="AlphaFoldDB" id="A0A3S3NHB9"/>
<dbReference type="Proteomes" id="UP000283530">
    <property type="component" value="Unassembled WGS sequence"/>
</dbReference>